<evidence type="ECO:0000313" key="1">
    <source>
        <dbReference type="EMBL" id="CRY94325.1"/>
    </source>
</evidence>
<dbReference type="AlphaFoldDB" id="A0A0H5PYR5"/>
<dbReference type="EMBL" id="LN852905">
    <property type="protein sequence ID" value="CRY94325.1"/>
    <property type="molecule type" value="Genomic_DNA"/>
</dbReference>
<dbReference type="InterPro" id="IPR053842">
    <property type="entry name" value="NikA-like"/>
</dbReference>
<protein>
    <submittedName>
        <fullName evidence="1">Uncharacterized protein</fullName>
    </submittedName>
</protein>
<sequence>MPPAPPEKAQPMRIEIRTTDEEKRHWQKIAENKGVSLSELVRSSLGGLRLRKRREAPKVAPELLRELARIGNNLNQLAHAANRRQPLESVALLIRLVEIDRELAAIRAAHERPDDAD</sequence>
<reference evidence="1" key="1">
    <citation type="submission" date="2015-06" db="EMBL/GenBank/DDBJ databases">
        <authorList>
            <person name="Joergensen T."/>
        </authorList>
    </citation>
    <scope>NUCLEOTIDE SEQUENCE</scope>
    <source>
        <plasmid evidence="1">pRGRH0232</plasmid>
    </source>
</reference>
<accession>A0A0H5PYR5</accession>
<name>A0A0H5PYR5_9ZZZZ</name>
<proteinExistence type="predicted"/>
<geneLocation type="plasmid" evidence="1">
    <name>pRGRH0232</name>
</geneLocation>
<organism evidence="1">
    <name type="scientific">uncultured prokaryote</name>
    <dbReference type="NCBI Taxonomy" id="198431"/>
    <lineage>
        <taxon>unclassified sequences</taxon>
        <taxon>environmental samples</taxon>
    </lineage>
</organism>
<dbReference type="Pfam" id="PF21983">
    <property type="entry name" value="NikA-like"/>
    <property type="match status" value="1"/>
</dbReference>
<keyword evidence="1" id="KW-0614">Plasmid</keyword>
<reference evidence="1" key="2">
    <citation type="submission" date="2015-07" db="EMBL/GenBank/DDBJ databases">
        <title>Plasmids, circular viruses and viroids from rat gut.</title>
        <authorList>
            <person name="Jorgensen T.J."/>
            <person name="Hansen M.A."/>
            <person name="Xu Z."/>
            <person name="Tabak M.A."/>
            <person name="Sorensen S.J."/>
            <person name="Hansen L.H."/>
        </authorList>
    </citation>
    <scope>NUCLEOTIDE SEQUENCE</scope>
    <source>
        <plasmid evidence="1">pRGRH0232</plasmid>
    </source>
</reference>